<dbReference type="NCBIfam" id="NF033819">
    <property type="entry name" value="IS66_TnpB"/>
    <property type="match status" value="1"/>
</dbReference>
<dbReference type="EMBL" id="CP071793">
    <property type="protein sequence ID" value="QTD49749.1"/>
    <property type="molecule type" value="Genomic_DNA"/>
</dbReference>
<dbReference type="Pfam" id="PF05717">
    <property type="entry name" value="TnpB_IS66"/>
    <property type="match status" value="1"/>
</dbReference>
<proteinExistence type="predicted"/>
<organism evidence="1 2">
    <name type="scientific">Sulfidibacter corallicola</name>
    <dbReference type="NCBI Taxonomy" id="2818388"/>
    <lineage>
        <taxon>Bacteria</taxon>
        <taxon>Pseudomonadati</taxon>
        <taxon>Acidobacteriota</taxon>
        <taxon>Holophagae</taxon>
        <taxon>Acanthopleuribacterales</taxon>
        <taxon>Acanthopleuribacteraceae</taxon>
        <taxon>Sulfidibacter</taxon>
    </lineage>
</organism>
<reference evidence="1" key="1">
    <citation type="submission" date="2021-03" db="EMBL/GenBank/DDBJ databases">
        <title>Acanthopleuribacteraceae sp. M133.</title>
        <authorList>
            <person name="Wang G."/>
        </authorList>
    </citation>
    <scope>NUCLEOTIDE SEQUENCE</scope>
    <source>
        <strain evidence="1">M133</strain>
    </source>
</reference>
<evidence type="ECO:0000313" key="1">
    <source>
        <dbReference type="EMBL" id="QTD49749.1"/>
    </source>
</evidence>
<dbReference type="KEGG" id="scor:J3U87_29550"/>
<accession>A0A8A4TI74</accession>
<keyword evidence="2" id="KW-1185">Reference proteome</keyword>
<evidence type="ECO:0000313" key="2">
    <source>
        <dbReference type="Proteomes" id="UP000663929"/>
    </source>
</evidence>
<dbReference type="Proteomes" id="UP000663929">
    <property type="component" value="Chromosome"/>
</dbReference>
<name>A0A8A4TI74_SULCO</name>
<protein>
    <submittedName>
        <fullName evidence="1">IS66 family insertion sequence element accessory protein TnpB</fullName>
    </submittedName>
</protein>
<gene>
    <name evidence="1" type="primary">tnpB</name>
    <name evidence="1" type="ORF">J3U87_29550</name>
</gene>
<sequence length="115" mass="13381">MWHVRTDARVFLALDAADMRKAINGLALLVEQELGGQLFSGDLFVFSNRSRTLVKILYWSPSGFCLWMKRLEAQRFRWPANELEVLQIGQRELTWLLEGLDIHQAHETLQYTTCT</sequence>
<dbReference type="InterPro" id="IPR008878">
    <property type="entry name" value="Transposase_IS66_Orf2"/>
</dbReference>
<dbReference type="AlphaFoldDB" id="A0A8A4TI74"/>
<dbReference type="PANTHER" id="PTHR36455">
    <property type="match status" value="1"/>
</dbReference>
<dbReference type="PANTHER" id="PTHR36455:SF1">
    <property type="entry name" value="BLR8292 PROTEIN"/>
    <property type="match status" value="1"/>
</dbReference>
<dbReference type="RefSeq" id="WP_237379380.1">
    <property type="nucleotide sequence ID" value="NZ_CP071793.1"/>
</dbReference>